<dbReference type="PANTHER" id="PTHR30511">
    <property type="entry name" value="ALANINE RACEMASE"/>
    <property type="match status" value="1"/>
</dbReference>
<feature type="domain" description="Alanine racemase C-terminal" evidence="10">
    <location>
        <begin position="269"/>
        <end position="406"/>
    </location>
</feature>
<comment type="catalytic activity">
    <reaction evidence="1 7">
        <text>L-alanine = D-alanine</text>
        <dbReference type="Rhea" id="RHEA:20249"/>
        <dbReference type="ChEBI" id="CHEBI:57416"/>
        <dbReference type="ChEBI" id="CHEBI:57972"/>
        <dbReference type="EC" id="5.1.1.1"/>
    </reaction>
</comment>
<dbReference type="InterPro" id="IPR001608">
    <property type="entry name" value="Ala_racemase_N"/>
</dbReference>
<evidence type="ECO:0000256" key="5">
    <source>
        <dbReference type="ARBA" id="ARBA00022898"/>
    </source>
</evidence>
<comment type="cofactor">
    <cofactor evidence="2 7 8">
        <name>pyridoxal 5'-phosphate</name>
        <dbReference type="ChEBI" id="CHEBI:597326"/>
    </cofactor>
</comment>
<keyword evidence="12" id="KW-1185">Reference proteome</keyword>
<dbReference type="PANTHER" id="PTHR30511:SF0">
    <property type="entry name" value="ALANINE RACEMASE, CATABOLIC-RELATED"/>
    <property type="match status" value="1"/>
</dbReference>
<evidence type="ECO:0000256" key="1">
    <source>
        <dbReference type="ARBA" id="ARBA00000316"/>
    </source>
</evidence>
<feature type="active site" description="Proton acceptor; specific for L-alanine" evidence="7">
    <location>
        <position position="290"/>
    </location>
</feature>
<dbReference type="CDD" id="cd00430">
    <property type="entry name" value="PLPDE_III_AR"/>
    <property type="match status" value="1"/>
</dbReference>
<dbReference type="PROSITE" id="PS00395">
    <property type="entry name" value="ALANINE_RACEMASE"/>
    <property type="match status" value="1"/>
</dbReference>
<dbReference type="SMART" id="SM01005">
    <property type="entry name" value="Ala_racemase_C"/>
    <property type="match status" value="1"/>
</dbReference>
<dbReference type="HAMAP" id="MF_01201">
    <property type="entry name" value="Ala_racemase"/>
    <property type="match status" value="1"/>
</dbReference>
<dbReference type="Proteomes" id="UP000001054">
    <property type="component" value="Chromosome"/>
</dbReference>
<dbReference type="HOGENOM" id="CLU_028393_1_1_5"/>
<evidence type="ECO:0000313" key="12">
    <source>
        <dbReference type="Proteomes" id="UP000001054"/>
    </source>
</evidence>
<sequence>MPASPTSPEAVCGIRRLDVLLGYRSRKSPPMHSPEFLAASNRLTIDLTAIADNWRTMNERSGKARAAAVLKANAYGIGVAQAAPTLYAAGARDFFVADAEEGAELRPLLPDARIYILAGMWPGNEEFFFANDLVPIINSEEQLAVFMAALSERGDHPCVLHVDTGMNRLGLSVEEAIALAHDPARPASFSPVLVMSHLACGDDPRHPMNLYQLQRFREVTAAFEGVPASLANSGGVFLGEDYHFDLTRPGIAVYGGEAVNDALNPMKPVVTAEARILQLRTVPSGGTASYGASARFARDSRIATVAIGYADGYHRSVSGGGVTLRQATPSGAYGFLHGKKVPHVGRVTMDLSLFDVTDLPERAVRAGDYIELFGRNVAIDDVARAGGTIGYELLTSLGHRYCRTYVGGV</sequence>
<evidence type="ECO:0000313" key="11">
    <source>
        <dbReference type="EMBL" id="ACP24669.1"/>
    </source>
</evidence>
<comment type="pathway">
    <text evidence="7">Amino-acid biosynthesis; D-alanine biosynthesis; D-alanine from L-alanine: step 1/1.</text>
</comment>
<dbReference type="InterPro" id="IPR029066">
    <property type="entry name" value="PLP-binding_barrel"/>
</dbReference>
<dbReference type="GO" id="GO:0030632">
    <property type="term" value="P:D-alanine biosynthetic process"/>
    <property type="evidence" value="ECO:0007669"/>
    <property type="project" value="UniProtKB-UniRule"/>
</dbReference>
<dbReference type="UniPathway" id="UPA00042">
    <property type="reaction ID" value="UER00497"/>
</dbReference>
<dbReference type="EC" id="5.1.1.1" evidence="4 7"/>
<dbReference type="InterPro" id="IPR011079">
    <property type="entry name" value="Ala_racemase_C"/>
</dbReference>
<dbReference type="InterPro" id="IPR020622">
    <property type="entry name" value="Ala_racemase_pyridoxalP-BS"/>
</dbReference>
<dbReference type="SUPFAM" id="SSF51419">
    <property type="entry name" value="PLP-binding barrel"/>
    <property type="match status" value="1"/>
</dbReference>
<reference evidence="11 12" key="1">
    <citation type="journal article" date="2009" name="Appl. Environ. Microbiol.">
        <title>Rhizobium sp. strain NGR234 possesses a remarkable number of secretion systems.</title>
        <authorList>
            <person name="Schmeisser C."/>
            <person name="Liesegang H."/>
            <person name="Krysciak D."/>
            <person name="Bakkou N."/>
            <person name="Le Quere A."/>
            <person name="Wollherr A."/>
            <person name="Heinemeyer I."/>
            <person name="Morgenstern B."/>
            <person name="Pommerening-Roeser A."/>
            <person name="Flores M."/>
            <person name="Palacios R."/>
            <person name="Brenner S."/>
            <person name="Gottschalk G."/>
            <person name="Schmitz R.A."/>
            <person name="Broughton W.J."/>
            <person name="Perret X."/>
            <person name="Strittmatter A.W."/>
            <person name="Streit W.R."/>
        </authorList>
    </citation>
    <scope>NUCLEOTIDE SEQUENCE [LARGE SCALE GENOMIC DNA]</scope>
    <source>
        <strain evidence="12">NBRC 101917 / NGR234</strain>
    </source>
</reference>
<evidence type="ECO:0000256" key="4">
    <source>
        <dbReference type="ARBA" id="ARBA00013089"/>
    </source>
</evidence>
<dbReference type="Pfam" id="PF00842">
    <property type="entry name" value="Ala_racemase_C"/>
    <property type="match status" value="1"/>
</dbReference>
<evidence type="ECO:0000256" key="7">
    <source>
        <dbReference type="HAMAP-Rule" id="MF_01201"/>
    </source>
</evidence>
<comment type="function">
    <text evidence="7">Catalyzes the interconversion of L-alanine and D-alanine. May also act on other amino acids.</text>
</comment>
<evidence type="ECO:0000256" key="2">
    <source>
        <dbReference type="ARBA" id="ARBA00001933"/>
    </source>
</evidence>
<feature type="active site" description="Proton acceptor; specific for D-alanine" evidence="7">
    <location>
        <position position="71"/>
    </location>
</feature>
<dbReference type="AlphaFoldDB" id="C3M9A3"/>
<dbReference type="EMBL" id="CP001389">
    <property type="protein sequence ID" value="ACP24669.1"/>
    <property type="molecule type" value="Genomic_DNA"/>
</dbReference>
<dbReference type="NCBIfam" id="TIGR00492">
    <property type="entry name" value="alr"/>
    <property type="match status" value="1"/>
</dbReference>
<dbReference type="InterPro" id="IPR000821">
    <property type="entry name" value="Ala_racemase"/>
</dbReference>
<accession>C3M9A3</accession>
<protein>
    <recommendedName>
        <fullName evidence="4 7">Alanine racemase</fullName>
        <ecNumber evidence="4 7">5.1.1.1</ecNumber>
    </recommendedName>
</protein>
<keyword evidence="6 7" id="KW-0413">Isomerase</keyword>
<evidence type="ECO:0000256" key="6">
    <source>
        <dbReference type="ARBA" id="ARBA00023235"/>
    </source>
</evidence>
<dbReference type="Gene3D" id="2.40.37.10">
    <property type="entry name" value="Lyase, Ornithine Decarboxylase, Chain A, domain 1"/>
    <property type="match status" value="1"/>
</dbReference>
<evidence type="ECO:0000259" key="10">
    <source>
        <dbReference type="SMART" id="SM01005"/>
    </source>
</evidence>
<dbReference type="GO" id="GO:0008784">
    <property type="term" value="F:alanine racemase activity"/>
    <property type="evidence" value="ECO:0007669"/>
    <property type="project" value="UniProtKB-UniRule"/>
</dbReference>
<evidence type="ECO:0000256" key="3">
    <source>
        <dbReference type="ARBA" id="ARBA00007880"/>
    </source>
</evidence>
<evidence type="ECO:0000256" key="8">
    <source>
        <dbReference type="PIRSR" id="PIRSR600821-50"/>
    </source>
</evidence>
<proteinExistence type="inferred from homology"/>
<dbReference type="GO" id="GO:0030170">
    <property type="term" value="F:pyridoxal phosphate binding"/>
    <property type="evidence" value="ECO:0007669"/>
    <property type="project" value="UniProtKB-UniRule"/>
</dbReference>
<comment type="similarity">
    <text evidence="3 7">Belongs to the alanine racemase family.</text>
</comment>
<evidence type="ECO:0000256" key="9">
    <source>
        <dbReference type="PIRSR" id="PIRSR600821-52"/>
    </source>
</evidence>
<dbReference type="KEGG" id="rhi:NGR_c08780"/>
<dbReference type="InterPro" id="IPR009006">
    <property type="entry name" value="Ala_racemase/Decarboxylase_C"/>
</dbReference>
<feature type="binding site" evidence="7 9">
    <location>
        <position position="168"/>
    </location>
    <ligand>
        <name>substrate</name>
    </ligand>
</feature>
<dbReference type="SUPFAM" id="SSF50621">
    <property type="entry name" value="Alanine racemase C-terminal domain-like"/>
    <property type="match status" value="1"/>
</dbReference>
<dbReference type="PRINTS" id="PR00992">
    <property type="entry name" value="ALARACEMASE"/>
</dbReference>
<keyword evidence="5 7" id="KW-0663">Pyridoxal phosphate</keyword>
<dbReference type="OrthoDB" id="9813814at2"/>
<dbReference type="Gene3D" id="3.20.20.10">
    <property type="entry name" value="Alanine racemase"/>
    <property type="match status" value="1"/>
</dbReference>
<gene>
    <name evidence="11" type="ordered locus">NGR_c08780</name>
</gene>
<dbReference type="STRING" id="394.NGR_c08780"/>
<dbReference type="PATRIC" id="fig|394.7.peg.3694"/>
<organism evidence="11 12">
    <name type="scientific">Sinorhizobium fredii (strain NBRC 101917 / NGR234)</name>
    <dbReference type="NCBI Taxonomy" id="394"/>
    <lineage>
        <taxon>Bacteria</taxon>
        <taxon>Pseudomonadati</taxon>
        <taxon>Pseudomonadota</taxon>
        <taxon>Alphaproteobacteria</taxon>
        <taxon>Hyphomicrobiales</taxon>
        <taxon>Rhizobiaceae</taxon>
        <taxon>Sinorhizobium/Ensifer group</taxon>
        <taxon>Sinorhizobium</taxon>
    </lineage>
</organism>
<dbReference type="eggNOG" id="COG0787">
    <property type="taxonomic scope" value="Bacteria"/>
</dbReference>
<dbReference type="Pfam" id="PF01168">
    <property type="entry name" value="Ala_racemase_N"/>
    <property type="match status" value="1"/>
</dbReference>
<name>C3M9A3_SINFN</name>
<feature type="binding site" evidence="7 9">
    <location>
        <position position="349"/>
    </location>
    <ligand>
        <name>substrate</name>
    </ligand>
</feature>
<dbReference type="GO" id="GO:0005829">
    <property type="term" value="C:cytosol"/>
    <property type="evidence" value="ECO:0007669"/>
    <property type="project" value="TreeGrafter"/>
</dbReference>
<feature type="modified residue" description="N6-(pyridoxal phosphate)lysine" evidence="7 8">
    <location>
        <position position="71"/>
    </location>
</feature>